<proteinExistence type="predicted"/>
<name>A0A7Z0VM81_9GAMM</name>
<reference evidence="2 3" key="1">
    <citation type="submission" date="2016-06" db="EMBL/GenBank/DDBJ databases">
        <title>Genome sequence of endosymbiont of Candidatus Endolucinida thiodiazotropha.</title>
        <authorList>
            <person name="Poehlein A."/>
            <person name="Koenig S."/>
            <person name="Heiden S.E."/>
            <person name="Thuermer A."/>
            <person name="Voget S."/>
            <person name="Daniel R."/>
            <person name="Markert S."/>
            <person name="Gros O."/>
            <person name="Schweder T."/>
        </authorList>
    </citation>
    <scope>NUCLEOTIDE SEQUENCE [LARGE SCALE GENOMIC DNA]</scope>
    <source>
        <strain evidence="2 3">COS</strain>
    </source>
</reference>
<evidence type="ECO:0000313" key="3">
    <source>
        <dbReference type="Proteomes" id="UP000094769"/>
    </source>
</evidence>
<dbReference type="AlphaFoldDB" id="A0A7Z0VM81"/>
<dbReference type="Gene3D" id="1.10.150.20">
    <property type="entry name" value="5' to 3' exonuclease, C-terminal subdomain"/>
    <property type="match status" value="1"/>
</dbReference>
<dbReference type="OrthoDB" id="7059739at2"/>
<evidence type="ECO:0000313" key="2">
    <source>
        <dbReference type="EMBL" id="ODJ88073.1"/>
    </source>
</evidence>
<protein>
    <submittedName>
        <fullName evidence="2">NADH dehydrogenase subunit E</fullName>
    </submittedName>
</protein>
<evidence type="ECO:0000256" key="1">
    <source>
        <dbReference type="SAM" id="MobiDB-lite"/>
    </source>
</evidence>
<keyword evidence="3" id="KW-1185">Reference proteome</keyword>
<dbReference type="EMBL" id="MARB01000008">
    <property type="protein sequence ID" value="ODJ88073.1"/>
    <property type="molecule type" value="Genomic_DNA"/>
</dbReference>
<gene>
    <name evidence="2" type="ORF">CODIS_18470</name>
</gene>
<dbReference type="Proteomes" id="UP000094769">
    <property type="component" value="Unassembled WGS sequence"/>
</dbReference>
<organism evidence="2 3">
    <name type="scientific">Candidatus Thiodiazotropha endolucinida</name>
    <dbReference type="NCBI Taxonomy" id="1655433"/>
    <lineage>
        <taxon>Bacteria</taxon>
        <taxon>Pseudomonadati</taxon>
        <taxon>Pseudomonadota</taxon>
        <taxon>Gammaproteobacteria</taxon>
        <taxon>Chromatiales</taxon>
        <taxon>Sedimenticolaceae</taxon>
        <taxon>Candidatus Thiodiazotropha</taxon>
    </lineage>
</organism>
<feature type="region of interest" description="Disordered" evidence="1">
    <location>
        <begin position="53"/>
        <end position="83"/>
    </location>
</feature>
<comment type="caution">
    <text evidence="2">The sequence shown here is derived from an EMBL/GenBank/DDBJ whole genome shotgun (WGS) entry which is preliminary data.</text>
</comment>
<dbReference type="RefSeq" id="WP_069124099.1">
    <property type="nucleotide sequence ID" value="NZ_MARB01000008.1"/>
</dbReference>
<sequence length="148" mass="16863">MPKKSKSSKVLQDKIQKKLKKRFTTSDHHKALKARVDVLEKEFKALRKMLDEGARKASPVTKRRTVNKPAANKPAASRSAAKNTNDLQMIKGIGAVIEKKLQEYGIKSYAQIAAWSSAEIEDFSQRLNFKGRIERERWVEQAKELIAK</sequence>
<accession>A0A7Z0VM81</accession>
<feature type="compositionally biased region" description="Low complexity" evidence="1">
    <location>
        <begin position="67"/>
        <end position="83"/>
    </location>
</feature>